<dbReference type="GO" id="GO:0016787">
    <property type="term" value="F:hydrolase activity"/>
    <property type="evidence" value="ECO:0007669"/>
    <property type="project" value="UniProtKB-KW"/>
</dbReference>
<dbReference type="InterPro" id="IPR029058">
    <property type="entry name" value="AB_hydrolase_fold"/>
</dbReference>
<dbReference type="EMBL" id="CP123971">
    <property type="protein sequence ID" value="WII28426.1"/>
    <property type="molecule type" value="Genomic_DNA"/>
</dbReference>
<dbReference type="Proteomes" id="UP001231316">
    <property type="component" value="Chromosome"/>
</dbReference>
<proteinExistence type="predicted"/>
<dbReference type="SUPFAM" id="SSF53474">
    <property type="entry name" value="alpha/beta-Hydrolases"/>
    <property type="match status" value="1"/>
</dbReference>
<dbReference type="AlphaFoldDB" id="A0AAX3X6T8"/>
<dbReference type="RefSeq" id="WP_284650385.1">
    <property type="nucleotide sequence ID" value="NZ_CP123971.1"/>
</dbReference>
<dbReference type="Gene3D" id="3.40.50.1820">
    <property type="entry name" value="alpha/beta hydrolase"/>
    <property type="match status" value="1"/>
</dbReference>
<reference evidence="2" key="1">
    <citation type="submission" date="2023-04" db="EMBL/GenBank/DDBJ databases">
        <title>Four porcine-derived lactic acid bacteria strains analyses and their evaluation as potential probiotics based on genomics.</title>
        <authorList>
            <person name="Niu D."/>
        </authorList>
    </citation>
    <scope>NUCLEOTIDE SEQUENCE</scope>
    <source>
        <strain evidence="2">ZSA5</strain>
    </source>
</reference>
<dbReference type="InterPro" id="IPR029059">
    <property type="entry name" value="AB_hydrolase_5"/>
</dbReference>
<evidence type="ECO:0000259" key="1">
    <source>
        <dbReference type="Pfam" id="PF12695"/>
    </source>
</evidence>
<keyword evidence="2" id="KW-0378">Hydrolase</keyword>
<evidence type="ECO:0000313" key="2">
    <source>
        <dbReference type="EMBL" id="WII28426.1"/>
    </source>
</evidence>
<dbReference type="Pfam" id="PF12695">
    <property type="entry name" value="Abhydrolase_5"/>
    <property type="match status" value="1"/>
</dbReference>
<organism evidence="2 3">
    <name type="scientific">Ligilactobacillus salivarius</name>
    <dbReference type="NCBI Taxonomy" id="1624"/>
    <lineage>
        <taxon>Bacteria</taxon>
        <taxon>Bacillati</taxon>
        <taxon>Bacillota</taxon>
        <taxon>Bacilli</taxon>
        <taxon>Lactobacillales</taxon>
        <taxon>Lactobacillaceae</taxon>
        <taxon>Ligilactobacillus</taxon>
    </lineage>
</organism>
<sequence>MNTYQPTSSAKQASQHATVTKNVTTFKAKNSKLTLVFYPGGLVEPNSYANWAYQVSKEGYTVKIVHFPLNLAVLAPNQAKQVVGPHEKYVIGGHSLGGAMAARYAAKADKTNLKGLFLLAAYADQKGRLDHSQLPVLSVTTSQDGVLNWTNYHANKKYLPKDTTFSTISGGNHGGFGSYGHQKGDKTTKISNSEQQKQVAQILIKWLKTIKNGSLSKRTDAKILIIIFKLLDESLIVFCFK</sequence>
<name>A0AAX3X6T8_9LACO</name>
<evidence type="ECO:0000313" key="3">
    <source>
        <dbReference type="Proteomes" id="UP001231316"/>
    </source>
</evidence>
<feature type="domain" description="Alpha/beta hydrolase fold-5" evidence="1">
    <location>
        <begin position="35"/>
        <end position="196"/>
    </location>
</feature>
<protein>
    <submittedName>
        <fullName evidence="2">Alpha/beta hydrolase</fullName>
    </submittedName>
</protein>
<gene>
    <name evidence="2" type="ORF">QFE45_08615</name>
</gene>
<accession>A0AAX3X6T8</accession>